<name>A0ABD5T210_9EURY</name>
<dbReference type="AlphaFoldDB" id="A0ABD5T210"/>
<accession>A0ABD5T210</accession>
<organism evidence="1 2">
    <name type="scientific">Natrinema soli</name>
    <dbReference type="NCBI Taxonomy" id="1930624"/>
    <lineage>
        <taxon>Archaea</taxon>
        <taxon>Methanobacteriati</taxon>
        <taxon>Methanobacteriota</taxon>
        <taxon>Stenosarchaea group</taxon>
        <taxon>Halobacteria</taxon>
        <taxon>Halobacteriales</taxon>
        <taxon>Natrialbaceae</taxon>
        <taxon>Natrinema</taxon>
    </lineage>
</organism>
<evidence type="ECO:0008006" key="3">
    <source>
        <dbReference type="Google" id="ProtNLM"/>
    </source>
</evidence>
<sequence>EFYRSLRSDDETEAALLRDVTQEYERAAFGQRSISADAAGGVLERARRLCGFDDWGDDGAPADD</sequence>
<evidence type="ECO:0000313" key="1">
    <source>
        <dbReference type="EMBL" id="MFC6769390.1"/>
    </source>
</evidence>
<comment type="caution">
    <text evidence="1">The sequence shown here is derived from an EMBL/GenBank/DDBJ whole genome shotgun (WGS) entry which is preliminary data.</text>
</comment>
<gene>
    <name evidence="1" type="ORF">ACFQE6_31475</name>
</gene>
<keyword evidence="2" id="KW-1185">Reference proteome</keyword>
<dbReference type="RefSeq" id="WP_273742045.1">
    <property type="nucleotide sequence ID" value="NZ_JAQIVI010000739.1"/>
</dbReference>
<dbReference type="Proteomes" id="UP001596383">
    <property type="component" value="Unassembled WGS sequence"/>
</dbReference>
<dbReference type="EMBL" id="JBHSWV010000739">
    <property type="protein sequence ID" value="MFC6769390.1"/>
    <property type="molecule type" value="Genomic_DNA"/>
</dbReference>
<reference evidence="1 2" key="1">
    <citation type="journal article" date="2019" name="Int. J. Syst. Evol. Microbiol.">
        <title>The Global Catalogue of Microorganisms (GCM) 10K type strain sequencing project: providing services to taxonomists for standard genome sequencing and annotation.</title>
        <authorList>
            <consortium name="The Broad Institute Genomics Platform"/>
            <consortium name="The Broad Institute Genome Sequencing Center for Infectious Disease"/>
            <person name="Wu L."/>
            <person name="Ma J."/>
        </authorList>
    </citation>
    <scope>NUCLEOTIDE SEQUENCE [LARGE SCALE GENOMIC DNA]</scope>
    <source>
        <strain evidence="1 2">LMG 29247</strain>
    </source>
</reference>
<protein>
    <recommendedName>
        <fullName evidence="3">DUF4129 domain-containing protein</fullName>
    </recommendedName>
</protein>
<feature type="non-terminal residue" evidence="1">
    <location>
        <position position="1"/>
    </location>
</feature>
<proteinExistence type="predicted"/>
<evidence type="ECO:0000313" key="2">
    <source>
        <dbReference type="Proteomes" id="UP001596383"/>
    </source>
</evidence>